<reference evidence="2" key="1">
    <citation type="submission" date="2022-10" db="EMBL/GenBank/DDBJ databases">
        <title>Genome assembly of Pristionchus species.</title>
        <authorList>
            <person name="Yoshida K."/>
            <person name="Sommer R.J."/>
        </authorList>
    </citation>
    <scope>NUCLEOTIDE SEQUENCE [LARGE SCALE GENOMIC DNA]</scope>
    <source>
        <strain evidence="2">RS5460</strain>
    </source>
</reference>
<organism evidence="1 2">
    <name type="scientific">Pristionchus mayeri</name>
    <dbReference type="NCBI Taxonomy" id="1317129"/>
    <lineage>
        <taxon>Eukaryota</taxon>
        <taxon>Metazoa</taxon>
        <taxon>Ecdysozoa</taxon>
        <taxon>Nematoda</taxon>
        <taxon>Chromadorea</taxon>
        <taxon>Rhabditida</taxon>
        <taxon>Rhabditina</taxon>
        <taxon>Diplogasteromorpha</taxon>
        <taxon>Diplogasteroidea</taxon>
        <taxon>Neodiplogasteridae</taxon>
        <taxon>Pristionchus</taxon>
    </lineage>
</organism>
<name>A0AAN5C8U4_9BILA</name>
<protein>
    <submittedName>
        <fullName evidence="1">Uncharacterized protein</fullName>
    </submittedName>
</protein>
<comment type="caution">
    <text evidence="1">The sequence shown here is derived from an EMBL/GenBank/DDBJ whole genome shotgun (WGS) entry which is preliminary data.</text>
</comment>
<dbReference type="Proteomes" id="UP001328107">
    <property type="component" value="Unassembled WGS sequence"/>
</dbReference>
<accession>A0AAN5C8U4</accession>
<dbReference type="AlphaFoldDB" id="A0AAN5C8U4"/>
<feature type="non-terminal residue" evidence="1">
    <location>
        <position position="142"/>
    </location>
</feature>
<proteinExistence type="predicted"/>
<evidence type="ECO:0000313" key="1">
    <source>
        <dbReference type="EMBL" id="GMR32601.1"/>
    </source>
</evidence>
<gene>
    <name evidence="1" type="ORF">PMAYCL1PPCAC_02796</name>
</gene>
<feature type="non-terminal residue" evidence="1">
    <location>
        <position position="1"/>
    </location>
</feature>
<keyword evidence="2" id="KW-1185">Reference proteome</keyword>
<dbReference type="EMBL" id="BTRK01000001">
    <property type="protein sequence ID" value="GMR32601.1"/>
    <property type="molecule type" value="Genomic_DNA"/>
</dbReference>
<evidence type="ECO:0000313" key="2">
    <source>
        <dbReference type="Proteomes" id="UP001328107"/>
    </source>
</evidence>
<sequence length="142" mass="15697">TSLSHIIQDWTTWEDSSSLDCLVKVLDHLGEDFLHSTLSLDPGQFALLLVVGHDGSSRLVERLQTQLDSVHIVVGASTGLCTLEQSFHEGLLRYFEEDGQLGGHDLSLELVSLGDLSRVSIDEESLTSLGNFLEHRLLDQIE</sequence>